<organism evidence="1 2">
    <name type="scientific">Potamilus streckersoni</name>
    <dbReference type="NCBI Taxonomy" id="2493646"/>
    <lineage>
        <taxon>Eukaryota</taxon>
        <taxon>Metazoa</taxon>
        <taxon>Spiralia</taxon>
        <taxon>Lophotrochozoa</taxon>
        <taxon>Mollusca</taxon>
        <taxon>Bivalvia</taxon>
        <taxon>Autobranchia</taxon>
        <taxon>Heteroconchia</taxon>
        <taxon>Palaeoheterodonta</taxon>
        <taxon>Unionida</taxon>
        <taxon>Unionoidea</taxon>
        <taxon>Unionidae</taxon>
        <taxon>Ambleminae</taxon>
        <taxon>Lampsilini</taxon>
        <taxon>Potamilus</taxon>
    </lineage>
</organism>
<protein>
    <submittedName>
        <fullName evidence="1">Uncharacterized protein</fullName>
    </submittedName>
</protein>
<evidence type="ECO:0000313" key="2">
    <source>
        <dbReference type="Proteomes" id="UP001195483"/>
    </source>
</evidence>
<reference evidence="1" key="2">
    <citation type="journal article" date="2021" name="Genome Biol. Evol.">
        <title>Developing a high-quality reference genome for a parasitic bivalve with doubly uniparental inheritance (Bivalvia: Unionida).</title>
        <authorList>
            <person name="Smith C.H."/>
        </authorList>
    </citation>
    <scope>NUCLEOTIDE SEQUENCE</scope>
    <source>
        <strain evidence="1">CHS0354</strain>
        <tissue evidence="1">Mantle</tissue>
    </source>
</reference>
<comment type="caution">
    <text evidence="1">The sequence shown here is derived from an EMBL/GenBank/DDBJ whole genome shotgun (WGS) entry which is preliminary data.</text>
</comment>
<dbReference type="EMBL" id="JAEAOA010001684">
    <property type="protein sequence ID" value="KAK3588558.1"/>
    <property type="molecule type" value="Genomic_DNA"/>
</dbReference>
<evidence type="ECO:0000313" key="1">
    <source>
        <dbReference type="EMBL" id="KAK3588558.1"/>
    </source>
</evidence>
<reference evidence="1" key="3">
    <citation type="submission" date="2023-05" db="EMBL/GenBank/DDBJ databases">
        <authorList>
            <person name="Smith C.H."/>
        </authorList>
    </citation>
    <scope>NUCLEOTIDE SEQUENCE</scope>
    <source>
        <strain evidence="1">CHS0354</strain>
        <tissue evidence="1">Mantle</tissue>
    </source>
</reference>
<name>A0AAE0SBA0_9BIVA</name>
<sequence length="105" mass="12189">MGVICILPLRQGLETDHSYLFKDQIPLTFSNKSPLNDYFTKYEWTKALHNKTQTAPEEDDLGYIFYKNLPPNLIRSQIKIDYVIIDNSLSVLQALQKGTSRTRPR</sequence>
<gene>
    <name evidence="1" type="ORF">CHS0354_027788</name>
</gene>
<dbReference type="Proteomes" id="UP001195483">
    <property type="component" value="Unassembled WGS sequence"/>
</dbReference>
<keyword evidence="2" id="KW-1185">Reference proteome</keyword>
<proteinExistence type="predicted"/>
<dbReference type="AlphaFoldDB" id="A0AAE0SBA0"/>
<reference evidence="1" key="1">
    <citation type="journal article" date="2021" name="Genome Biol. Evol.">
        <title>A High-Quality Reference Genome for a Parasitic Bivalve with Doubly Uniparental Inheritance (Bivalvia: Unionida).</title>
        <authorList>
            <person name="Smith C.H."/>
        </authorList>
    </citation>
    <scope>NUCLEOTIDE SEQUENCE</scope>
    <source>
        <strain evidence="1">CHS0354</strain>
    </source>
</reference>
<accession>A0AAE0SBA0</accession>